<dbReference type="WBParaSite" id="jg23684">
    <property type="protein sequence ID" value="jg23684"/>
    <property type="gene ID" value="jg23684"/>
</dbReference>
<evidence type="ECO:0000313" key="2">
    <source>
        <dbReference type="WBParaSite" id="jg23684"/>
    </source>
</evidence>
<sequence length="254" mass="29516">MPQRLPAWNRKWPKNTTVLSKKAFSISKPPLLNIPLSHVVPSPLHLIMGIAMELLKVLEAYCNELDADEELAYKAQGDIYTELENAYLKVGADRRAFHQRFVGNHIRKLLSMDGAKTITEILPESKKRNSIRDLLCRLGSIQSYTKSEFLTELEIAKLDLEILEFRNKYKEFAKTVTALHFTPKFHWLTKHTMEFVKRFNTWGKLNEQPVESVHHQVNLDMTRVGNVRDQIESIPDEEMLIVDEEYLNLLTSNR</sequence>
<dbReference type="PANTHER" id="PTHR31424:SF3">
    <property type="entry name" value="RING-TYPE DOMAIN-CONTAINING PROTEIN"/>
    <property type="match status" value="1"/>
</dbReference>
<proteinExistence type="predicted"/>
<dbReference type="AlphaFoldDB" id="A0A915DX70"/>
<keyword evidence="1" id="KW-1185">Reference proteome</keyword>
<reference evidence="2" key="1">
    <citation type="submission" date="2022-11" db="UniProtKB">
        <authorList>
            <consortium name="WormBaseParasite"/>
        </authorList>
    </citation>
    <scope>IDENTIFICATION</scope>
</reference>
<organism evidence="1 2">
    <name type="scientific">Ditylenchus dipsaci</name>
    <dbReference type="NCBI Taxonomy" id="166011"/>
    <lineage>
        <taxon>Eukaryota</taxon>
        <taxon>Metazoa</taxon>
        <taxon>Ecdysozoa</taxon>
        <taxon>Nematoda</taxon>
        <taxon>Chromadorea</taxon>
        <taxon>Rhabditida</taxon>
        <taxon>Tylenchina</taxon>
        <taxon>Tylenchomorpha</taxon>
        <taxon>Sphaerularioidea</taxon>
        <taxon>Anguinidae</taxon>
        <taxon>Anguininae</taxon>
        <taxon>Ditylenchus</taxon>
    </lineage>
</organism>
<name>A0A915DX70_9BILA</name>
<evidence type="ECO:0000313" key="1">
    <source>
        <dbReference type="Proteomes" id="UP000887574"/>
    </source>
</evidence>
<accession>A0A915DX70</accession>
<dbReference type="Proteomes" id="UP000887574">
    <property type="component" value="Unplaced"/>
</dbReference>
<dbReference type="PANTHER" id="PTHR31424">
    <property type="entry name" value="PROTEIN CBG23806"/>
    <property type="match status" value="1"/>
</dbReference>
<protein>
    <submittedName>
        <fullName evidence="2">Uncharacterized protein</fullName>
    </submittedName>
</protein>